<keyword evidence="3" id="KW-1185">Reference proteome</keyword>
<accession>A0A392Q7F2</accession>
<sequence>LSEPNRRNRQLMAMPSACNSSPLALRKDRNDSVENEKDFAPPIKKYKVDRDFVGEEEPNTDSVPKVEDENEDPFAKLKSSGGTNPKSSYFSC</sequence>
<feature type="compositionally biased region" description="Basic and acidic residues" evidence="1">
    <location>
        <begin position="25"/>
        <end position="38"/>
    </location>
</feature>
<evidence type="ECO:0000313" key="3">
    <source>
        <dbReference type="Proteomes" id="UP000265520"/>
    </source>
</evidence>
<feature type="compositionally biased region" description="Polar residues" evidence="1">
    <location>
        <begin position="80"/>
        <end position="92"/>
    </location>
</feature>
<feature type="region of interest" description="Disordered" evidence="1">
    <location>
        <begin position="50"/>
        <end position="92"/>
    </location>
</feature>
<proteinExistence type="predicted"/>
<organism evidence="2 3">
    <name type="scientific">Trifolium medium</name>
    <dbReference type="NCBI Taxonomy" id="97028"/>
    <lineage>
        <taxon>Eukaryota</taxon>
        <taxon>Viridiplantae</taxon>
        <taxon>Streptophyta</taxon>
        <taxon>Embryophyta</taxon>
        <taxon>Tracheophyta</taxon>
        <taxon>Spermatophyta</taxon>
        <taxon>Magnoliopsida</taxon>
        <taxon>eudicotyledons</taxon>
        <taxon>Gunneridae</taxon>
        <taxon>Pentapetalae</taxon>
        <taxon>rosids</taxon>
        <taxon>fabids</taxon>
        <taxon>Fabales</taxon>
        <taxon>Fabaceae</taxon>
        <taxon>Papilionoideae</taxon>
        <taxon>50 kb inversion clade</taxon>
        <taxon>NPAAA clade</taxon>
        <taxon>Hologalegina</taxon>
        <taxon>IRL clade</taxon>
        <taxon>Trifolieae</taxon>
        <taxon>Trifolium</taxon>
    </lineage>
</organism>
<comment type="caution">
    <text evidence="2">The sequence shown here is derived from an EMBL/GenBank/DDBJ whole genome shotgun (WGS) entry which is preliminary data.</text>
</comment>
<name>A0A392Q7F2_9FABA</name>
<evidence type="ECO:0000256" key="1">
    <source>
        <dbReference type="SAM" id="MobiDB-lite"/>
    </source>
</evidence>
<feature type="non-terminal residue" evidence="2">
    <location>
        <position position="1"/>
    </location>
</feature>
<dbReference type="Proteomes" id="UP000265520">
    <property type="component" value="Unassembled WGS sequence"/>
</dbReference>
<evidence type="ECO:0000313" key="2">
    <source>
        <dbReference type="EMBL" id="MCI19817.1"/>
    </source>
</evidence>
<reference evidence="2 3" key="1">
    <citation type="journal article" date="2018" name="Front. Plant Sci.">
        <title>Red Clover (Trifolium pratense) and Zigzag Clover (T. medium) - A Picture of Genomic Similarities and Differences.</title>
        <authorList>
            <person name="Dluhosova J."/>
            <person name="Istvanek J."/>
            <person name="Nedelnik J."/>
            <person name="Repkova J."/>
        </authorList>
    </citation>
    <scope>NUCLEOTIDE SEQUENCE [LARGE SCALE GENOMIC DNA]</scope>
    <source>
        <strain evidence="3">cv. 10/8</strain>
        <tissue evidence="2">Leaf</tissue>
    </source>
</reference>
<feature type="region of interest" description="Disordered" evidence="1">
    <location>
        <begin position="19"/>
        <end position="38"/>
    </location>
</feature>
<dbReference type="EMBL" id="LXQA010116686">
    <property type="protein sequence ID" value="MCI19817.1"/>
    <property type="molecule type" value="Genomic_DNA"/>
</dbReference>
<dbReference type="AlphaFoldDB" id="A0A392Q7F2"/>
<protein>
    <submittedName>
        <fullName evidence="2">Uncharacterized protein</fullName>
    </submittedName>
</protein>